<name>A0A4Z0GZT4_9BACI</name>
<dbReference type="SUPFAM" id="SSF46458">
    <property type="entry name" value="Globin-like"/>
    <property type="match status" value="1"/>
</dbReference>
<evidence type="ECO:0000259" key="4">
    <source>
        <dbReference type="PROSITE" id="PS50111"/>
    </source>
</evidence>
<dbReference type="CDD" id="cd11386">
    <property type="entry name" value="MCP_signal"/>
    <property type="match status" value="1"/>
</dbReference>
<accession>A0A4Z0GZT4</accession>
<proteinExistence type="inferred from homology"/>
<dbReference type="InterPro" id="IPR039379">
    <property type="entry name" value="Protoglobin_sensor_dom"/>
</dbReference>
<dbReference type="Gene3D" id="1.10.287.950">
    <property type="entry name" value="Methyl-accepting chemotaxis protein"/>
    <property type="match status" value="1"/>
</dbReference>
<dbReference type="Gene3D" id="1.10.490.10">
    <property type="entry name" value="Globins"/>
    <property type="match status" value="1"/>
</dbReference>
<dbReference type="PANTHER" id="PTHR32089">
    <property type="entry name" value="METHYL-ACCEPTING CHEMOTAXIS PROTEIN MCPB"/>
    <property type="match status" value="1"/>
</dbReference>
<dbReference type="InterPro" id="IPR044398">
    <property type="entry name" value="Globin-sensor_dom"/>
</dbReference>
<protein>
    <submittedName>
        <fullName evidence="5">Globin-coupled sensor protein</fullName>
    </submittedName>
</protein>
<sequence length="427" mass="47977">MLFKKKQERTRASLGEGQKGRINLTEGSELEKQLKMVDLTETDLAVLRSLKPVVDQHIESIVGQFYANLNVEDSLTQMIKTYSSVEKLKGTLKTHISEMFAGTIDQDFFDRRAKIAHVHYQIGLPPKWYMCAFQDLNLSFMRIFSVELSLQEEFHKAIAATTKILSIEQQIVLELYEKEAAVKREEEIERREMAYQTMDHMSAEVAAVSQQASASTEQLTVQTEQMVKDSRNGTVLAQQVERQSKEGQDKIEEQKNQMHTIQSSIEVVSGDVEKLQKVSEEINKIVTLVSSIAEQTNLLSLNASIEAARAGEHGAGFTVVAQEVRKLSEQTQESVSEVSSLISETNNQIDNVSTNVQEMNGMIEKSTEGMDQIQHFFSEIVSATSENEQMNIAIEQNLNSFSEAITQINQAVGEVTQSTQKLTDVRT</sequence>
<keyword evidence="1 3" id="KW-0807">Transducer</keyword>
<dbReference type="SMART" id="SM00283">
    <property type="entry name" value="MA"/>
    <property type="match status" value="1"/>
</dbReference>
<evidence type="ECO:0000313" key="5">
    <source>
        <dbReference type="EMBL" id="TGB02885.1"/>
    </source>
</evidence>
<dbReference type="Proteomes" id="UP000297982">
    <property type="component" value="Unassembled WGS sequence"/>
</dbReference>
<dbReference type="InterPro" id="IPR004089">
    <property type="entry name" value="MCPsignal_dom"/>
</dbReference>
<evidence type="ECO:0000256" key="1">
    <source>
        <dbReference type="ARBA" id="ARBA00023224"/>
    </source>
</evidence>
<dbReference type="GO" id="GO:0004888">
    <property type="term" value="F:transmembrane signaling receptor activity"/>
    <property type="evidence" value="ECO:0007669"/>
    <property type="project" value="InterPro"/>
</dbReference>
<dbReference type="SUPFAM" id="SSF58104">
    <property type="entry name" value="Methyl-accepting chemotaxis protein (MCP) signaling domain"/>
    <property type="match status" value="1"/>
</dbReference>
<dbReference type="GO" id="GO:0016020">
    <property type="term" value="C:membrane"/>
    <property type="evidence" value="ECO:0007669"/>
    <property type="project" value="InterPro"/>
</dbReference>
<dbReference type="GO" id="GO:0007165">
    <property type="term" value="P:signal transduction"/>
    <property type="evidence" value="ECO:0007669"/>
    <property type="project" value="UniProtKB-KW"/>
</dbReference>
<dbReference type="InterPro" id="IPR004090">
    <property type="entry name" value="Chemotax_Me-accpt_rcpt"/>
</dbReference>
<feature type="domain" description="Methyl-accepting transducer" evidence="4">
    <location>
        <begin position="180"/>
        <end position="423"/>
    </location>
</feature>
<dbReference type="PANTHER" id="PTHR32089:SF118">
    <property type="entry name" value="HEME-BASED AEROTACTIC TRANSDUCER HEMAT"/>
    <property type="match status" value="1"/>
</dbReference>
<dbReference type="Pfam" id="PF00015">
    <property type="entry name" value="MCPsignal"/>
    <property type="match status" value="1"/>
</dbReference>
<reference evidence="5 6" key="1">
    <citation type="journal article" date="2003" name="Int. J. Syst. Evol. Microbiol.">
        <title>Halobacillus salinus sp. nov., isolated from a salt lake on the coast of the East Sea in Korea.</title>
        <authorList>
            <person name="Yoon J.H."/>
            <person name="Kang K.H."/>
            <person name="Park Y.H."/>
        </authorList>
    </citation>
    <scope>NUCLEOTIDE SEQUENCE [LARGE SCALE GENOMIC DNA]</scope>
    <source>
        <strain evidence="5 6">HSL-3</strain>
    </source>
</reference>
<evidence type="ECO:0000313" key="6">
    <source>
        <dbReference type="Proteomes" id="UP000297982"/>
    </source>
</evidence>
<evidence type="ECO:0000256" key="2">
    <source>
        <dbReference type="ARBA" id="ARBA00029447"/>
    </source>
</evidence>
<dbReference type="Pfam" id="PF11563">
    <property type="entry name" value="Protoglobin"/>
    <property type="match status" value="1"/>
</dbReference>
<dbReference type="CDD" id="cd01068">
    <property type="entry name" value="globin_sensor"/>
    <property type="match status" value="1"/>
</dbReference>
<dbReference type="GO" id="GO:0006935">
    <property type="term" value="P:chemotaxis"/>
    <property type="evidence" value="ECO:0007669"/>
    <property type="project" value="InterPro"/>
</dbReference>
<organism evidence="5 6">
    <name type="scientific">Halobacillus salinus</name>
    <dbReference type="NCBI Taxonomy" id="192814"/>
    <lineage>
        <taxon>Bacteria</taxon>
        <taxon>Bacillati</taxon>
        <taxon>Bacillota</taxon>
        <taxon>Bacilli</taxon>
        <taxon>Bacillales</taxon>
        <taxon>Bacillaceae</taxon>
        <taxon>Halobacillus</taxon>
    </lineage>
</organism>
<comment type="similarity">
    <text evidence="2">Belongs to the methyl-accepting chemotaxis (MCP) protein family.</text>
</comment>
<gene>
    <name evidence="5" type="ORF">E4663_12095</name>
</gene>
<dbReference type="STRING" id="192814.GCA_900166575_02765"/>
<comment type="caution">
    <text evidence="5">The sequence shown here is derived from an EMBL/GenBank/DDBJ whole genome shotgun (WGS) entry which is preliminary data.</text>
</comment>
<evidence type="ECO:0000256" key="3">
    <source>
        <dbReference type="PROSITE-ProRule" id="PRU00284"/>
    </source>
</evidence>
<dbReference type="InterPro" id="IPR009050">
    <property type="entry name" value="Globin-like_sf"/>
</dbReference>
<dbReference type="EMBL" id="SRJC01000002">
    <property type="protein sequence ID" value="TGB02885.1"/>
    <property type="molecule type" value="Genomic_DNA"/>
</dbReference>
<dbReference type="AlphaFoldDB" id="A0A4Z0GZT4"/>
<dbReference type="PROSITE" id="PS50111">
    <property type="entry name" value="CHEMOTAXIS_TRANSDUC_2"/>
    <property type="match status" value="1"/>
</dbReference>
<dbReference type="GO" id="GO:0019825">
    <property type="term" value="F:oxygen binding"/>
    <property type="evidence" value="ECO:0007669"/>
    <property type="project" value="InterPro"/>
</dbReference>
<dbReference type="InterPro" id="IPR012292">
    <property type="entry name" value="Globin/Proto"/>
</dbReference>
<keyword evidence="6" id="KW-1185">Reference proteome</keyword>
<dbReference type="PRINTS" id="PR00260">
    <property type="entry name" value="CHEMTRNSDUCR"/>
</dbReference>
<dbReference type="GO" id="GO:0020037">
    <property type="term" value="F:heme binding"/>
    <property type="evidence" value="ECO:0007669"/>
    <property type="project" value="InterPro"/>
</dbReference>